<dbReference type="STRING" id="574376.BAMA_05685"/>
<dbReference type="RefSeq" id="WP_034641129.1">
    <property type="nucleotide sequence ID" value="NZ_CBCSJC010000011.1"/>
</dbReference>
<organism evidence="2 3">
    <name type="scientific">Bacillus manliponensis</name>
    <dbReference type="NCBI Taxonomy" id="574376"/>
    <lineage>
        <taxon>Bacteria</taxon>
        <taxon>Bacillati</taxon>
        <taxon>Bacillota</taxon>
        <taxon>Bacilli</taxon>
        <taxon>Bacillales</taxon>
        <taxon>Bacillaceae</taxon>
        <taxon>Bacillus</taxon>
        <taxon>Bacillus cereus group</taxon>
    </lineage>
</organism>
<dbReference type="SMART" id="SM00471">
    <property type="entry name" value="HDc"/>
    <property type="match status" value="1"/>
</dbReference>
<reference evidence="2 3" key="1">
    <citation type="submission" date="2014-06" db="EMBL/GenBank/DDBJ databases">
        <title>Draft genome sequence of Bacillus manliponensis JCM 15802 (MCCC 1A00708).</title>
        <authorList>
            <person name="Lai Q."/>
            <person name="Liu Y."/>
            <person name="Shao Z."/>
        </authorList>
    </citation>
    <scope>NUCLEOTIDE SEQUENCE [LARGE SCALE GENOMIC DNA]</scope>
    <source>
        <strain evidence="2 3">JCM 15802</strain>
    </source>
</reference>
<dbReference type="Gene3D" id="1.10.472.50">
    <property type="entry name" value="HD-domain/PDEase-like"/>
    <property type="match status" value="1"/>
</dbReference>
<proteinExistence type="predicted"/>
<dbReference type="OrthoDB" id="9797344at2"/>
<dbReference type="eggNOG" id="COG1418">
    <property type="taxonomic scope" value="Bacteria"/>
</dbReference>
<feature type="domain" description="HD" evidence="1">
    <location>
        <begin position="26"/>
        <end position="127"/>
    </location>
</feature>
<evidence type="ECO:0000259" key="1">
    <source>
        <dbReference type="PROSITE" id="PS51831"/>
    </source>
</evidence>
<protein>
    <submittedName>
        <fullName evidence="2">Phosphohydrolase</fullName>
    </submittedName>
</protein>
<dbReference type="PROSITE" id="PS51831">
    <property type="entry name" value="HD"/>
    <property type="match status" value="1"/>
</dbReference>
<sequence length="215" mass="24757">MKTNGKIQETILFVKNILQNDASGHDWYHIERVHKLAVALNEKERGKRFIIEMAALLHDVADEKLNESEEAGMKKVTDWLEKLEVEQSDMDHILHIIANMSYKGGHGGKVETLEGKIVQDADRLDALGAIGIARTFAYGGAKGRLMYDPKVPPRQEMTKEEYRKSNDPSLNHFYEKLLKLKDLMNTEAGKAEAEIRHRYMEEFIEQFMKEWNANV</sequence>
<evidence type="ECO:0000313" key="2">
    <source>
        <dbReference type="EMBL" id="KEK18272.1"/>
    </source>
</evidence>
<keyword evidence="3" id="KW-1185">Reference proteome</keyword>
<dbReference type="GO" id="GO:0016787">
    <property type="term" value="F:hydrolase activity"/>
    <property type="evidence" value="ECO:0007669"/>
    <property type="project" value="UniProtKB-KW"/>
</dbReference>
<evidence type="ECO:0000313" key="3">
    <source>
        <dbReference type="Proteomes" id="UP000027822"/>
    </source>
</evidence>
<accession>A0A073JVM0</accession>
<gene>
    <name evidence="2" type="ORF">BAMA_05685</name>
</gene>
<comment type="caution">
    <text evidence="2">The sequence shown here is derived from an EMBL/GenBank/DDBJ whole genome shotgun (WGS) entry which is preliminary data.</text>
</comment>
<dbReference type="InterPro" id="IPR006674">
    <property type="entry name" value="HD_domain"/>
</dbReference>
<dbReference type="Proteomes" id="UP000027822">
    <property type="component" value="Unassembled WGS sequence"/>
</dbReference>
<dbReference type="Pfam" id="PF01966">
    <property type="entry name" value="HD"/>
    <property type="match status" value="1"/>
</dbReference>
<dbReference type="PANTHER" id="PTHR33594">
    <property type="entry name" value="SUPERFAMILY HYDROLASE, PUTATIVE (AFU_ORTHOLOGUE AFUA_1G03035)-RELATED"/>
    <property type="match status" value="1"/>
</dbReference>
<dbReference type="EMBL" id="JOTN01000015">
    <property type="protein sequence ID" value="KEK18272.1"/>
    <property type="molecule type" value="Genomic_DNA"/>
</dbReference>
<dbReference type="PANTHER" id="PTHR33594:SF1">
    <property type="entry name" value="HD_PDEASE DOMAIN-CONTAINING PROTEIN"/>
    <property type="match status" value="1"/>
</dbReference>
<name>A0A073JVM0_9BACI</name>
<dbReference type="CDD" id="cd00077">
    <property type="entry name" value="HDc"/>
    <property type="match status" value="1"/>
</dbReference>
<dbReference type="InterPro" id="IPR003607">
    <property type="entry name" value="HD/PDEase_dom"/>
</dbReference>
<dbReference type="AlphaFoldDB" id="A0A073JVM0"/>
<dbReference type="Gene3D" id="1.20.58.1910">
    <property type="match status" value="1"/>
</dbReference>
<keyword evidence="2" id="KW-0378">Hydrolase</keyword>
<dbReference type="SUPFAM" id="SSF109604">
    <property type="entry name" value="HD-domain/PDEase-like"/>
    <property type="match status" value="1"/>
</dbReference>